<sequence>MVNYLRSEFYKVSRRKYTYGFLLVLLAGAAFLVGTWAYTNSRGNNIGFSGGVSILAMMLNFGYYLTLITGDLAFSDQYKFNTLKNEVSYGLPRVRSYLGKLVTACVVALAACAVVIGFYIALCWVLLPHDPAVDGEVVKGIAFSVFAMLPLWLGAQALTIFFFFTFKSSTAASVAVVGVLMGIPELLKLLAYFVNPGFNSVKRFLLIGAYETMPALGDWATLGYGCAVGAGWFLVATVAGILTLRKREIN</sequence>
<dbReference type="AlphaFoldDB" id="A0A212JS57"/>
<feature type="transmembrane region" description="Helical" evidence="1">
    <location>
        <begin position="51"/>
        <end position="74"/>
    </location>
</feature>
<evidence type="ECO:0000256" key="1">
    <source>
        <dbReference type="SAM" id="Phobius"/>
    </source>
</evidence>
<gene>
    <name evidence="2" type="ORF">KL86CLO1_11621</name>
</gene>
<accession>A0A212JS57</accession>
<keyword evidence="1" id="KW-1133">Transmembrane helix</keyword>
<evidence type="ECO:0000313" key="2">
    <source>
        <dbReference type="EMBL" id="SBW02276.1"/>
    </source>
</evidence>
<feature type="transmembrane region" description="Helical" evidence="1">
    <location>
        <begin position="101"/>
        <end position="121"/>
    </location>
</feature>
<evidence type="ECO:0008006" key="3">
    <source>
        <dbReference type="Google" id="ProtNLM"/>
    </source>
</evidence>
<keyword evidence="1" id="KW-0812">Transmembrane</keyword>
<protein>
    <recommendedName>
        <fullName evidence="3">ABC-type transport system involved in multi-copper enzyme maturation, permease component</fullName>
    </recommendedName>
</protein>
<feature type="transmembrane region" description="Helical" evidence="1">
    <location>
        <begin position="171"/>
        <end position="194"/>
    </location>
</feature>
<feature type="transmembrane region" description="Helical" evidence="1">
    <location>
        <begin position="141"/>
        <end position="164"/>
    </location>
</feature>
<organism evidence="2">
    <name type="scientific">uncultured Eubacteriales bacterium</name>
    <dbReference type="NCBI Taxonomy" id="172733"/>
    <lineage>
        <taxon>Bacteria</taxon>
        <taxon>Bacillati</taxon>
        <taxon>Bacillota</taxon>
        <taxon>Clostridia</taxon>
        <taxon>Eubacteriales</taxon>
        <taxon>environmental samples</taxon>
    </lineage>
</organism>
<reference evidence="2" key="1">
    <citation type="submission" date="2016-04" db="EMBL/GenBank/DDBJ databases">
        <authorList>
            <person name="Evans L.H."/>
            <person name="Alamgir A."/>
            <person name="Owens N."/>
            <person name="Weber N.D."/>
            <person name="Virtaneva K."/>
            <person name="Barbian K."/>
            <person name="Babar A."/>
            <person name="Rosenke K."/>
        </authorList>
    </citation>
    <scope>NUCLEOTIDE SEQUENCE</scope>
    <source>
        <strain evidence="2">86</strain>
    </source>
</reference>
<dbReference type="EMBL" id="FLUN01000001">
    <property type="protein sequence ID" value="SBW02276.1"/>
    <property type="molecule type" value="Genomic_DNA"/>
</dbReference>
<keyword evidence="1" id="KW-0472">Membrane</keyword>
<feature type="transmembrane region" description="Helical" evidence="1">
    <location>
        <begin position="222"/>
        <end position="244"/>
    </location>
</feature>
<feature type="transmembrane region" description="Helical" evidence="1">
    <location>
        <begin position="21"/>
        <end position="39"/>
    </location>
</feature>
<dbReference type="Pfam" id="PF12730">
    <property type="entry name" value="ABC2_membrane_4"/>
    <property type="match status" value="1"/>
</dbReference>
<name>A0A212JS57_9FIRM</name>
<proteinExistence type="predicted"/>